<dbReference type="PANTHER" id="PTHR12561:SF3">
    <property type="entry name" value="LIPOYLTRANSFERASE 1, MITOCHONDRIAL"/>
    <property type="match status" value="1"/>
</dbReference>
<feature type="domain" description="BPL/LPL catalytic" evidence="2">
    <location>
        <begin position="27"/>
        <end position="211"/>
    </location>
</feature>
<keyword evidence="3" id="KW-0436">Ligase</keyword>
<dbReference type="AlphaFoldDB" id="A0A1M4WR65"/>
<comment type="pathway">
    <text evidence="1">Protein modification; protein lipoylation via exogenous pathway; protein N(6)-(lipoyl)lysine from lipoate: step 2/2.</text>
</comment>
<dbReference type="EMBL" id="FQUI01000017">
    <property type="protein sequence ID" value="SHE83708.1"/>
    <property type="molecule type" value="Genomic_DNA"/>
</dbReference>
<dbReference type="UniPathway" id="UPA00537">
    <property type="reaction ID" value="UER00595"/>
</dbReference>
<dbReference type="GO" id="GO:0017118">
    <property type="term" value="F:lipoyltransferase activity"/>
    <property type="evidence" value="ECO:0007669"/>
    <property type="project" value="TreeGrafter"/>
</dbReference>
<protein>
    <submittedName>
        <fullName evidence="3">Lipoate-protein ligase A</fullName>
    </submittedName>
</protein>
<dbReference type="RefSeq" id="WP_072864569.1">
    <property type="nucleotide sequence ID" value="NZ_FQUI01000017.1"/>
</dbReference>
<dbReference type="InterPro" id="IPR004562">
    <property type="entry name" value="LipoylTrfase_LipoateP_Ligase"/>
</dbReference>
<evidence type="ECO:0000256" key="1">
    <source>
        <dbReference type="ARBA" id="ARBA00005085"/>
    </source>
</evidence>
<accession>A0A1M4WR65</accession>
<dbReference type="PANTHER" id="PTHR12561">
    <property type="entry name" value="LIPOATE-PROTEIN LIGASE"/>
    <property type="match status" value="1"/>
</dbReference>
<name>A0A1M4WR65_MARH1</name>
<dbReference type="Proteomes" id="UP000184334">
    <property type="component" value="Unassembled WGS sequence"/>
</dbReference>
<dbReference type="CDD" id="cd16443">
    <property type="entry name" value="LplA"/>
    <property type="match status" value="1"/>
</dbReference>
<organism evidence="3 4">
    <name type="scientific">Marinitoga hydrogenitolerans (strain DSM 16785 / JCM 12826 / AT1271)</name>
    <dbReference type="NCBI Taxonomy" id="1122195"/>
    <lineage>
        <taxon>Bacteria</taxon>
        <taxon>Thermotogati</taxon>
        <taxon>Thermotogota</taxon>
        <taxon>Thermotogae</taxon>
        <taxon>Petrotogales</taxon>
        <taxon>Petrotogaceae</taxon>
        <taxon>Marinitoga</taxon>
    </lineage>
</organism>
<dbReference type="InterPro" id="IPR004143">
    <property type="entry name" value="BPL_LPL_catalytic"/>
</dbReference>
<comment type="caution">
    <text evidence="3">The sequence shown here is derived from an EMBL/GenBank/DDBJ whole genome shotgun (WGS) entry which is preliminary data.</text>
</comment>
<keyword evidence="4" id="KW-1185">Reference proteome</keyword>
<evidence type="ECO:0000313" key="4">
    <source>
        <dbReference type="Proteomes" id="UP000184334"/>
    </source>
</evidence>
<dbReference type="InterPro" id="IPR045864">
    <property type="entry name" value="aa-tRNA-synth_II/BPL/LPL"/>
</dbReference>
<dbReference type="GO" id="GO:0005737">
    <property type="term" value="C:cytoplasm"/>
    <property type="evidence" value="ECO:0007669"/>
    <property type="project" value="TreeGrafter"/>
</dbReference>
<evidence type="ECO:0000313" key="3">
    <source>
        <dbReference type="EMBL" id="SHE83708.1"/>
    </source>
</evidence>
<dbReference type="OrthoDB" id="9788148at2"/>
<gene>
    <name evidence="3" type="ORF">SAMN02745164_01246</name>
</gene>
<dbReference type="GO" id="GO:0009249">
    <property type="term" value="P:protein lipoylation"/>
    <property type="evidence" value="ECO:0007669"/>
    <property type="project" value="InterPro"/>
</dbReference>
<evidence type="ECO:0000259" key="2">
    <source>
        <dbReference type="PROSITE" id="PS51733"/>
    </source>
</evidence>
<dbReference type="SUPFAM" id="SSF55681">
    <property type="entry name" value="Class II aaRS and biotin synthetases"/>
    <property type="match status" value="1"/>
</dbReference>
<proteinExistence type="predicted"/>
<dbReference type="Pfam" id="PF21948">
    <property type="entry name" value="LplA-B_cat"/>
    <property type="match status" value="1"/>
</dbReference>
<dbReference type="PROSITE" id="PS51733">
    <property type="entry name" value="BPL_LPL_CATALYTIC"/>
    <property type="match status" value="1"/>
</dbReference>
<dbReference type="GO" id="GO:0016874">
    <property type="term" value="F:ligase activity"/>
    <property type="evidence" value="ECO:0007669"/>
    <property type="project" value="UniProtKB-KW"/>
</dbReference>
<dbReference type="Gene3D" id="3.30.930.10">
    <property type="entry name" value="Bira Bifunctional Protein, Domain 2"/>
    <property type="match status" value="1"/>
</dbReference>
<dbReference type="STRING" id="1122195.SAMN02745164_01246"/>
<sequence length="284" mass="33613">MKLYIIESKNTNVYYNLAIEEYLINNTNNNIFIFFWKSKNSLVIGKHQNPWKEINFNFELVKNGEIKIARRISGGGTVFHDLGNLNYSFVSPKNYLNSQEIFEIIIKTLKNMDIDVEKNYKNDLIYKDYKFSGSAFSIKKDKFLHHGTLLINSNLELINETLGKNEKIKTKATESKPSKVINLKEINYCINEEMIKNNIIRETSKYLKLSGIKIATKYFRDESLMEKHKSWEWIYGNTPKFIFKFEDNEFNVENGYITYINSKKLKNPMKFDLMNFENLNYQKV</sequence>
<reference evidence="3" key="1">
    <citation type="submission" date="2016-11" db="EMBL/GenBank/DDBJ databases">
        <authorList>
            <person name="Varghese N."/>
            <person name="Submissions S."/>
        </authorList>
    </citation>
    <scope>NUCLEOTIDE SEQUENCE [LARGE SCALE GENOMIC DNA]</scope>
    <source>
        <strain evidence="3">DSM 16785</strain>
    </source>
</reference>